<reference evidence="12 13" key="1">
    <citation type="journal article" date="2024" name="Nat. Commun.">
        <title>Phylogenomics reveals the evolutionary origins of lichenization in chlorophyte algae.</title>
        <authorList>
            <person name="Puginier C."/>
            <person name="Libourel C."/>
            <person name="Otte J."/>
            <person name="Skaloud P."/>
            <person name="Haon M."/>
            <person name="Grisel S."/>
            <person name="Petersen M."/>
            <person name="Berrin J.G."/>
            <person name="Delaux P.M."/>
            <person name="Dal Grande F."/>
            <person name="Keller J."/>
        </authorList>
    </citation>
    <scope>NUCLEOTIDE SEQUENCE [LARGE SCALE GENOMIC DNA]</scope>
    <source>
        <strain evidence="12 13">SAG 245.80</strain>
    </source>
</reference>
<dbReference type="InterPro" id="IPR011053">
    <property type="entry name" value="Single_hybrid_motif"/>
</dbReference>
<feature type="domain" description="Biotin carboxylation" evidence="11">
    <location>
        <begin position="319"/>
        <end position="772"/>
    </location>
</feature>
<dbReference type="InterPro" id="IPR011761">
    <property type="entry name" value="ATP-grasp"/>
</dbReference>
<dbReference type="PROSITE" id="PS50979">
    <property type="entry name" value="BC"/>
    <property type="match status" value="1"/>
</dbReference>
<evidence type="ECO:0000256" key="5">
    <source>
        <dbReference type="ARBA" id="ARBA00023267"/>
    </source>
</evidence>
<evidence type="ECO:0000259" key="11">
    <source>
        <dbReference type="PROSITE" id="PS50979"/>
    </source>
</evidence>
<dbReference type="Pfam" id="PF00289">
    <property type="entry name" value="Biotin_carb_N"/>
    <property type="match status" value="1"/>
</dbReference>
<dbReference type="SMART" id="SM00878">
    <property type="entry name" value="Biotin_carb_C"/>
    <property type="match status" value="1"/>
</dbReference>
<keyword evidence="3 6" id="KW-0547">Nucleotide-binding</keyword>
<dbReference type="GO" id="GO:0005524">
    <property type="term" value="F:ATP binding"/>
    <property type="evidence" value="ECO:0007669"/>
    <property type="project" value="UniProtKB-UniRule"/>
</dbReference>
<feature type="region of interest" description="Disordered" evidence="7">
    <location>
        <begin position="49"/>
        <end position="81"/>
    </location>
</feature>
<dbReference type="PANTHER" id="PTHR18866">
    <property type="entry name" value="CARBOXYLASE:PYRUVATE/ACETYL-COA/PROPIONYL-COA CARBOXYLASE"/>
    <property type="match status" value="1"/>
</dbReference>
<keyword evidence="5" id="KW-0092">Biotin</keyword>
<dbReference type="SUPFAM" id="SSF56059">
    <property type="entry name" value="Glutathione synthetase ATP-binding domain-like"/>
    <property type="match status" value="1"/>
</dbReference>
<feature type="transmembrane region" description="Helical" evidence="8">
    <location>
        <begin position="133"/>
        <end position="151"/>
    </location>
</feature>
<keyword evidence="4 6" id="KW-0067">ATP-binding</keyword>
<dbReference type="SUPFAM" id="SSF52440">
    <property type="entry name" value="PreATP-grasp domain"/>
    <property type="match status" value="1"/>
</dbReference>
<evidence type="ECO:0000256" key="6">
    <source>
        <dbReference type="PROSITE-ProRule" id="PRU00409"/>
    </source>
</evidence>
<evidence type="ECO:0000256" key="2">
    <source>
        <dbReference type="ARBA" id="ARBA00022598"/>
    </source>
</evidence>
<accession>A0AAW1QIQ5</accession>
<keyword evidence="13" id="KW-1185">Reference proteome</keyword>
<evidence type="ECO:0000313" key="12">
    <source>
        <dbReference type="EMBL" id="KAK9821325.1"/>
    </source>
</evidence>
<dbReference type="FunFam" id="3.30.470.20:FF:000028">
    <property type="entry name" value="Methylcrotonoyl-CoA carboxylase subunit alpha, mitochondrial"/>
    <property type="match status" value="1"/>
</dbReference>
<dbReference type="GO" id="GO:0046872">
    <property type="term" value="F:metal ion binding"/>
    <property type="evidence" value="ECO:0007669"/>
    <property type="project" value="InterPro"/>
</dbReference>
<sequence>MAFRAVCGPQPLLAVDHGLACFTRHSSSPVTGRSSRSFRRLPAESFHHKARRARAAAGEEGSQQPQVVQAQAGSAPEGASVADDPGAQMRFLSAWYPFVAAALAALAAAQLTLPQQFLRRALVAPAGALGPALAQLGGALGLLPCAALYVLTDAAKHDRLASATYRRLNLGVIAYFALLMAAVAAAPQTALDRWYRGLLIALAPFAFSAAGAAWVTTAESRQPLPLLREAVAGALANARNLIDPANAVSAAYSVATAAAVVIGVPLLGLGGGAPAGTAGDLFLRRCLAAALLFEAVVLYSLKDAADRGRLGARAELAGAFGKLLVANRGEIACRVLATARLLGVPTVAVYSEADRDAVHVSMANEAVCIGPARAQDSYLRGDRILEAAHRMGARAIHPGYGFLSENAGFAAACEAAGVVFVGPPAAAIAAMGNKSEAKALMSEAGVPVVPGYHGQDQSMSRLTEEGRNVGFPLLVKAVLGGGGKGMKLAQAPEELEDALASARREAAAAFGDERVLLERFIERPRHIEVQVFADAHGNAVHLYERDCSVQRRHQKVMEEAPAPGIDPGFRASIGGAAVAAARAVGYRNAGTVEFIMDTDTGDYYFMEMNTRLQVEHPVTEAVTGVDLVEWQLRVAAGQQLPLQQEQLQLSGHAFEARLYAESPERGFLPSPGTLLRWRTPPGAAEFCWDADVRIDSGVHEGDAVGGHYDPMIAKVLARGTDRDSALAALHGVLTDLEVGGLSTNQAFLRRLATHPAFVAAELDTAFITRHGAELTAVPDLAPEVAALAALAAHALRVHAASEAAVSATSGRLTAWDIPDSLRLGYEYAADVVLRRALCGTPLSARLTFARDGSVWIQGSGGACFDGTGGASFDVTARHIAVGVEGGALTAELDGRQFAAALESYMHGDEQVLEMWVGGEAHEFRAPVPCVWAREGAAAAATGIVSTPMPGRIIKVLVDDGAEVDVGTPLVVLEAMKMEHAVRAPCAGTVTELAALAGAQVDDGHILAVVVPPDADNAAAAA</sequence>
<evidence type="ECO:0000256" key="4">
    <source>
        <dbReference type="ARBA" id="ARBA00022840"/>
    </source>
</evidence>
<name>A0AAW1QIQ5_9CHLO</name>
<comment type="caution">
    <text evidence="12">The sequence shown here is derived from an EMBL/GenBank/DDBJ whole genome shotgun (WGS) entry which is preliminary data.</text>
</comment>
<dbReference type="GO" id="GO:0005739">
    <property type="term" value="C:mitochondrion"/>
    <property type="evidence" value="ECO:0007669"/>
    <property type="project" value="TreeGrafter"/>
</dbReference>
<dbReference type="FunFam" id="2.40.50.100:FF:000003">
    <property type="entry name" value="Acetyl-CoA carboxylase biotin carboxyl carrier protein"/>
    <property type="match status" value="1"/>
</dbReference>
<feature type="compositionally biased region" description="Polar residues" evidence="7">
    <location>
        <begin position="61"/>
        <end position="72"/>
    </location>
</feature>
<dbReference type="Gene3D" id="3.30.470.20">
    <property type="entry name" value="ATP-grasp fold, B domain"/>
    <property type="match status" value="1"/>
</dbReference>
<dbReference type="CDD" id="cd06850">
    <property type="entry name" value="biotinyl_domain"/>
    <property type="match status" value="1"/>
</dbReference>
<feature type="transmembrane region" description="Helical" evidence="8">
    <location>
        <begin position="94"/>
        <end position="113"/>
    </location>
</feature>
<dbReference type="SUPFAM" id="SSF51246">
    <property type="entry name" value="Rudiment single hybrid motif"/>
    <property type="match status" value="1"/>
</dbReference>
<dbReference type="PANTHER" id="PTHR18866:SF33">
    <property type="entry name" value="METHYLCROTONOYL-COA CARBOXYLASE SUBUNIT ALPHA, MITOCHONDRIAL-RELATED"/>
    <property type="match status" value="1"/>
</dbReference>
<dbReference type="Gene3D" id="2.40.50.100">
    <property type="match status" value="1"/>
</dbReference>
<dbReference type="InterPro" id="IPR001882">
    <property type="entry name" value="Biotin_BS"/>
</dbReference>
<evidence type="ECO:0000256" key="7">
    <source>
        <dbReference type="SAM" id="MobiDB-lite"/>
    </source>
</evidence>
<evidence type="ECO:0000256" key="3">
    <source>
        <dbReference type="ARBA" id="ARBA00022741"/>
    </source>
</evidence>
<evidence type="ECO:0000256" key="1">
    <source>
        <dbReference type="ARBA" id="ARBA00001953"/>
    </source>
</evidence>
<evidence type="ECO:0000256" key="8">
    <source>
        <dbReference type="SAM" id="Phobius"/>
    </source>
</evidence>
<dbReference type="InterPro" id="IPR005479">
    <property type="entry name" value="CPAse_ATP-bd"/>
</dbReference>
<dbReference type="Pfam" id="PF00364">
    <property type="entry name" value="Biotin_lipoyl"/>
    <property type="match status" value="1"/>
</dbReference>
<comment type="cofactor">
    <cofactor evidence="1">
        <name>biotin</name>
        <dbReference type="ChEBI" id="CHEBI:57586"/>
    </cofactor>
</comment>
<feature type="domain" description="Lipoyl-binding" evidence="9">
    <location>
        <begin position="935"/>
        <end position="1010"/>
    </location>
</feature>
<dbReference type="AlphaFoldDB" id="A0AAW1QIQ5"/>
<dbReference type="InterPro" id="IPR005481">
    <property type="entry name" value="BC-like_N"/>
</dbReference>
<feature type="transmembrane region" description="Helical" evidence="8">
    <location>
        <begin position="172"/>
        <end position="191"/>
    </location>
</feature>
<dbReference type="SUPFAM" id="SSF51230">
    <property type="entry name" value="Single hybrid motif"/>
    <property type="match status" value="1"/>
</dbReference>
<protein>
    <submittedName>
        <fullName evidence="12">Uncharacterized protein</fullName>
    </submittedName>
</protein>
<keyword evidence="8" id="KW-0812">Transmembrane</keyword>
<dbReference type="EMBL" id="JALJOU010000103">
    <property type="protein sequence ID" value="KAK9821325.1"/>
    <property type="molecule type" value="Genomic_DNA"/>
</dbReference>
<dbReference type="PROSITE" id="PS00867">
    <property type="entry name" value="CPSASE_2"/>
    <property type="match status" value="1"/>
</dbReference>
<keyword evidence="8" id="KW-0472">Membrane</keyword>
<dbReference type="FunFam" id="3.40.50.20:FF:000010">
    <property type="entry name" value="Propionyl-CoA carboxylase subunit alpha"/>
    <property type="match status" value="1"/>
</dbReference>
<dbReference type="GO" id="GO:0004485">
    <property type="term" value="F:methylcrotonoyl-CoA carboxylase activity"/>
    <property type="evidence" value="ECO:0007669"/>
    <property type="project" value="TreeGrafter"/>
</dbReference>
<dbReference type="InterPro" id="IPR050856">
    <property type="entry name" value="Biotin_carboxylase_complex"/>
</dbReference>
<keyword evidence="8" id="KW-1133">Transmembrane helix</keyword>
<evidence type="ECO:0000259" key="10">
    <source>
        <dbReference type="PROSITE" id="PS50975"/>
    </source>
</evidence>
<organism evidence="12 13">
    <name type="scientific">Elliptochloris bilobata</name>
    <dbReference type="NCBI Taxonomy" id="381761"/>
    <lineage>
        <taxon>Eukaryota</taxon>
        <taxon>Viridiplantae</taxon>
        <taxon>Chlorophyta</taxon>
        <taxon>core chlorophytes</taxon>
        <taxon>Trebouxiophyceae</taxon>
        <taxon>Trebouxiophyceae incertae sedis</taxon>
        <taxon>Elliptochloris clade</taxon>
        <taxon>Elliptochloris</taxon>
    </lineage>
</organism>
<dbReference type="Pfam" id="PF02786">
    <property type="entry name" value="CPSase_L_D2"/>
    <property type="match status" value="1"/>
</dbReference>
<dbReference type="Pfam" id="PF02785">
    <property type="entry name" value="Biotin_carb_C"/>
    <property type="match status" value="1"/>
</dbReference>
<feature type="transmembrane region" description="Helical" evidence="8">
    <location>
        <begin position="197"/>
        <end position="218"/>
    </location>
</feature>
<feature type="domain" description="ATP-grasp" evidence="10">
    <location>
        <begin position="438"/>
        <end position="636"/>
    </location>
</feature>
<dbReference type="PROSITE" id="PS50968">
    <property type="entry name" value="BIOTINYL_LIPOYL"/>
    <property type="match status" value="1"/>
</dbReference>
<gene>
    <name evidence="12" type="ORF">WJX81_004610</name>
</gene>
<feature type="transmembrane region" description="Helical" evidence="8">
    <location>
        <begin position="249"/>
        <end position="270"/>
    </location>
</feature>
<dbReference type="InterPro" id="IPR005482">
    <property type="entry name" value="Biotin_COase_C"/>
</dbReference>
<evidence type="ECO:0000313" key="13">
    <source>
        <dbReference type="Proteomes" id="UP001445335"/>
    </source>
</evidence>
<evidence type="ECO:0000259" key="9">
    <source>
        <dbReference type="PROSITE" id="PS50968"/>
    </source>
</evidence>
<dbReference type="InterPro" id="IPR000089">
    <property type="entry name" value="Biotin_lipoyl"/>
</dbReference>
<proteinExistence type="predicted"/>
<dbReference type="InterPro" id="IPR016185">
    <property type="entry name" value="PreATP-grasp_dom_sf"/>
</dbReference>
<dbReference type="InterPro" id="IPR011054">
    <property type="entry name" value="Rudment_hybrid_motif"/>
</dbReference>
<keyword evidence="2" id="KW-0436">Ligase</keyword>
<dbReference type="PROSITE" id="PS00188">
    <property type="entry name" value="BIOTIN"/>
    <property type="match status" value="1"/>
</dbReference>
<dbReference type="InterPro" id="IPR011764">
    <property type="entry name" value="Biotin_carboxylation_dom"/>
</dbReference>
<dbReference type="PROSITE" id="PS50975">
    <property type="entry name" value="ATP_GRASP"/>
    <property type="match status" value="1"/>
</dbReference>
<dbReference type="Proteomes" id="UP001445335">
    <property type="component" value="Unassembled WGS sequence"/>
</dbReference>